<proteinExistence type="inferred from homology"/>
<comment type="similarity">
    <text evidence="1">Belongs to the complex I subunit 3 family.</text>
</comment>
<protein>
    <recommendedName>
        <fullName evidence="1">NADH-ubiquinone oxidoreductase chain 3</fullName>
        <ecNumber evidence="1">7.1.1.2</ecNumber>
    </recommendedName>
</protein>
<dbReference type="InterPro" id="IPR000440">
    <property type="entry name" value="NADH_UbQ/plastoQ_OxRdtase_su3"/>
</dbReference>
<comment type="subcellular location">
    <subcellularLocation>
        <location evidence="1">Mitochondrion membrane</location>
        <topology evidence="1">Multi-pass membrane protein</topology>
    </subcellularLocation>
</comment>
<keyword evidence="1" id="KW-1133">Transmembrane helix</keyword>
<keyword evidence="1" id="KW-0520">NAD</keyword>
<gene>
    <name evidence="2" type="primary">ND3</name>
</gene>
<feature type="transmembrane region" description="Helical" evidence="1">
    <location>
        <begin position="57"/>
        <end position="81"/>
    </location>
</feature>
<dbReference type="GO" id="GO:0008137">
    <property type="term" value="F:NADH dehydrogenase (ubiquinone) activity"/>
    <property type="evidence" value="ECO:0007669"/>
    <property type="project" value="UniProtKB-UniRule"/>
</dbReference>
<dbReference type="PANTHER" id="PTHR11058:SF9">
    <property type="entry name" value="NADH-UBIQUINONE OXIDOREDUCTASE CHAIN 3"/>
    <property type="match status" value="1"/>
</dbReference>
<reference evidence="2" key="1">
    <citation type="journal article" date="2021" name="Sci. Rep.">
        <title>Morphological convergence and adaptation in cave and pelagic scale worms (Polynoidae, Annelida).</title>
        <authorList>
            <person name="Gonzalez B.C."/>
            <person name="Martinez A."/>
            <person name="Worsaae K."/>
            <person name="Osborn K.J."/>
        </authorList>
    </citation>
    <scope>NUCLEOTIDE SEQUENCE</scope>
</reference>
<name>A0A8E7IUC5_9ANNE</name>
<keyword evidence="1" id="KW-0812">Transmembrane</keyword>
<dbReference type="EMBL" id="MW794259">
    <property type="protein sequence ID" value="QVX31156.1"/>
    <property type="molecule type" value="Genomic_DNA"/>
</dbReference>
<feature type="transmembrane region" description="Helical" evidence="1">
    <location>
        <begin position="87"/>
        <end position="105"/>
    </location>
</feature>
<evidence type="ECO:0000313" key="2">
    <source>
        <dbReference type="EMBL" id="QVX31156.1"/>
    </source>
</evidence>
<feature type="transmembrane region" description="Helical" evidence="1">
    <location>
        <begin position="6"/>
        <end position="27"/>
    </location>
</feature>
<keyword evidence="1" id="KW-0472">Membrane</keyword>
<comment type="catalytic activity">
    <reaction evidence="1">
        <text>a ubiquinone + NADH + 5 H(+)(in) = a ubiquinol + NAD(+) + 4 H(+)(out)</text>
        <dbReference type="Rhea" id="RHEA:29091"/>
        <dbReference type="Rhea" id="RHEA-COMP:9565"/>
        <dbReference type="Rhea" id="RHEA-COMP:9566"/>
        <dbReference type="ChEBI" id="CHEBI:15378"/>
        <dbReference type="ChEBI" id="CHEBI:16389"/>
        <dbReference type="ChEBI" id="CHEBI:17976"/>
        <dbReference type="ChEBI" id="CHEBI:57540"/>
        <dbReference type="ChEBI" id="CHEBI:57945"/>
        <dbReference type="EC" id="7.1.1.2"/>
    </reaction>
</comment>
<dbReference type="Pfam" id="PF00507">
    <property type="entry name" value="Oxidored_q4"/>
    <property type="match status" value="1"/>
</dbReference>
<evidence type="ECO:0000256" key="1">
    <source>
        <dbReference type="RuleBase" id="RU003640"/>
    </source>
</evidence>
<keyword evidence="1" id="KW-0249">Electron transport</keyword>
<dbReference type="EC" id="7.1.1.2" evidence="1"/>
<organism evidence="2">
    <name type="scientific">Drieschia cf. elegans BG-2021</name>
    <dbReference type="NCBI Taxonomy" id="2839741"/>
    <lineage>
        <taxon>Eukaryota</taxon>
        <taxon>Metazoa</taxon>
        <taxon>Spiralia</taxon>
        <taxon>Lophotrochozoa</taxon>
        <taxon>Annelida</taxon>
        <taxon>Polychaeta</taxon>
        <taxon>Errantia</taxon>
        <taxon>Phyllodocida</taxon>
        <taxon>Polynoidae</taxon>
        <taxon>Drieschia</taxon>
    </lineage>
</organism>
<keyword evidence="1 2" id="KW-0496">Mitochondrion</keyword>
<dbReference type="GO" id="GO:0031966">
    <property type="term" value="C:mitochondrial membrane"/>
    <property type="evidence" value="ECO:0007669"/>
    <property type="project" value="UniProtKB-SubCell"/>
</dbReference>
<dbReference type="AlphaFoldDB" id="A0A8E7IUC5"/>
<dbReference type="GO" id="GO:0030964">
    <property type="term" value="C:NADH dehydrogenase complex"/>
    <property type="evidence" value="ECO:0007669"/>
    <property type="project" value="TreeGrafter"/>
</dbReference>
<keyword evidence="1" id="KW-1278">Translocase</keyword>
<keyword evidence="1" id="KW-0679">Respiratory chain</keyword>
<accession>A0A8E7IUC5</accession>
<keyword evidence="1" id="KW-0813">Transport</keyword>
<dbReference type="PANTHER" id="PTHR11058">
    <property type="entry name" value="NADH-UBIQUINONE OXIDOREDUCTASE CHAIN 3"/>
    <property type="match status" value="1"/>
</dbReference>
<geneLocation type="mitochondrion" evidence="2"/>
<sequence length="117" mass="13307">MNLSLLSLSVALLIPTSVLLITLLISLRSSEDREKCSPFECGFDPKSSARIPFSMRFFLLAVIFLVFDIEIVLLMPAPIIYSYSLSPFSMITLILFFFILVLGLLHEWREGSLDWSE</sequence>
<keyword evidence="1" id="KW-0830">Ubiquinone</keyword>
<comment type="function">
    <text evidence="1">Core subunit of the mitochondrial membrane respiratory chain NADH dehydrogenase (Complex I) which catalyzes electron transfer from NADH through the respiratory chain, using ubiquinone as an electron acceptor. Essential for the catalytic activity of complex I.</text>
</comment>